<accession>A0ABN2V789</accession>
<sequence>MSAAVSTAMSTPADTAVSTATNIAAADTATNIAAADTAADTTPNPLTATARVLRRHLVTAMGISVRMGVEQ</sequence>
<name>A0ABN2V789_9ACTN</name>
<evidence type="ECO:0000313" key="2">
    <source>
        <dbReference type="Proteomes" id="UP001500751"/>
    </source>
</evidence>
<reference evidence="1 2" key="1">
    <citation type="journal article" date="2019" name="Int. J. Syst. Evol. Microbiol.">
        <title>The Global Catalogue of Microorganisms (GCM) 10K type strain sequencing project: providing services to taxonomists for standard genome sequencing and annotation.</title>
        <authorList>
            <consortium name="The Broad Institute Genomics Platform"/>
            <consortium name="The Broad Institute Genome Sequencing Center for Infectious Disease"/>
            <person name="Wu L."/>
            <person name="Ma J."/>
        </authorList>
    </citation>
    <scope>NUCLEOTIDE SEQUENCE [LARGE SCALE GENOMIC DNA]</scope>
    <source>
        <strain evidence="1 2">JCM 16014</strain>
    </source>
</reference>
<protein>
    <submittedName>
        <fullName evidence="1">Uncharacterized protein</fullName>
    </submittedName>
</protein>
<organism evidence="1 2">
    <name type="scientific">Catenulispora yoronensis</name>
    <dbReference type="NCBI Taxonomy" id="450799"/>
    <lineage>
        <taxon>Bacteria</taxon>
        <taxon>Bacillati</taxon>
        <taxon>Actinomycetota</taxon>
        <taxon>Actinomycetes</taxon>
        <taxon>Catenulisporales</taxon>
        <taxon>Catenulisporaceae</taxon>
        <taxon>Catenulispora</taxon>
    </lineage>
</organism>
<dbReference type="Proteomes" id="UP001500751">
    <property type="component" value="Unassembled WGS sequence"/>
</dbReference>
<dbReference type="EMBL" id="BAAAQN010000057">
    <property type="protein sequence ID" value="GAA2053920.1"/>
    <property type="molecule type" value="Genomic_DNA"/>
</dbReference>
<keyword evidence="2" id="KW-1185">Reference proteome</keyword>
<proteinExistence type="predicted"/>
<gene>
    <name evidence="1" type="ORF">GCM10009839_72420</name>
</gene>
<comment type="caution">
    <text evidence="1">The sequence shown here is derived from an EMBL/GenBank/DDBJ whole genome shotgun (WGS) entry which is preliminary data.</text>
</comment>
<evidence type="ECO:0000313" key="1">
    <source>
        <dbReference type="EMBL" id="GAA2053920.1"/>
    </source>
</evidence>